<accession>A0A0M3HLY3</accession>
<dbReference type="Proteomes" id="UP000036681">
    <property type="component" value="Unplaced"/>
</dbReference>
<name>A0A0M3HLY3_ASCLU</name>
<dbReference type="WBParaSite" id="ALUE_0000252801-mRNA-1">
    <property type="protein sequence ID" value="ALUE_0000252801-mRNA-1"/>
    <property type="gene ID" value="ALUE_0000252801"/>
</dbReference>
<protein>
    <submittedName>
        <fullName evidence="2">Orphan protein</fullName>
    </submittedName>
</protein>
<organism evidence="1 2">
    <name type="scientific">Ascaris lumbricoides</name>
    <name type="common">Giant roundworm</name>
    <dbReference type="NCBI Taxonomy" id="6252"/>
    <lineage>
        <taxon>Eukaryota</taxon>
        <taxon>Metazoa</taxon>
        <taxon>Ecdysozoa</taxon>
        <taxon>Nematoda</taxon>
        <taxon>Chromadorea</taxon>
        <taxon>Rhabditida</taxon>
        <taxon>Spirurina</taxon>
        <taxon>Ascaridomorpha</taxon>
        <taxon>Ascaridoidea</taxon>
        <taxon>Ascarididae</taxon>
        <taxon>Ascaris</taxon>
    </lineage>
</organism>
<reference evidence="2" key="1">
    <citation type="submission" date="2017-02" db="UniProtKB">
        <authorList>
            <consortium name="WormBaseParasite"/>
        </authorList>
    </citation>
    <scope>IDENTIFICATION</scope>
</reference>
<sequence length="44" mass="5050">MQLLVANASNFFNHAKFMQVILCSYSYLKVIFFSASLTRDCHSC</sequence>
<evidence type="ECO:0000313" key="1">
    <source>
        <dbReference type="Proteomes" id="UP000036681"/>
    </source>
</evidence>
<proteinExistence type="predicted"/>
<evidence type="ECO:0000313" key="2">
    <source>
        <dbReference type="WBParaSite" id="ALUE_0000252801-mRNA-1"/>
    </source>
</evidence>
<keyword evidence="1" id="KW-1185">Reference proteome</keyword>
<dbReference type="AlphaFoldDB" id="A0A0M3HLY3"/>